<dbReference type="EMBL" id="BMKW01000007">
    <property type="protein sequence ID" value="GGJ22163.1"/>
    <property type="molecule type" value="Genomic_DNA"/>
</dbReference>
<dbReference type="SUPFAM" id="SSF52540">
    <property type="entry name" value="P-loop containing nucleoside triphosphate hydrolases"/>
    <property type="match status" value="1"/>
</dbReference>
<keyword evidence="5" id="KW-0010">Activator</keyword>
<gene>
    <name evidence="10" type="ORF">GCM10011320_31830</name>
</gene>
<dbReference type="InterPro" id="IPR003593">
    <property type="entry name" value="AAA+_ATPase"/>
</dbReference>
<dbReference type="Gene3D" id="1.10.8.60">
    <property type="match status" value="1"/>
</dbReference>
<dbReference type="GO" id="GO:0000160">
    <property type="term" value="P:phosphorelay signal transduction system"/>
    <property type="evidence" value="ECO:0007669"/>
    <property type="project" value="UniProtKB-KW"/>
</dbReference>
<name>A0A917NS09_9PROT</name>
<dbReference type="Gene3D" id="3.40.50.2300">
    <property type="match status" value="1"/>
</dbReference>
<evidence type="ECO:0000256" key="5">
    <source>
        <dbReference type="ARBA" id="ARBA00023159"/>
    </source>
</evidence>
<reference evidence="10" key="1">
    <citation type="journal article" date="2014" name="Int. J. Syst. Evol. Microbiol.">
        <title>Complete genome sequence of Corynebacterium casei LMG S-19264T (=DSM 44701T), isolated from a smear-ripened cheese.</title>
        <authorList>
            <consortium name="US DOE Joint Genome Institute (JGI-PGF)"/>
            <person name="Walter F."/>
            <person name="Albersmeier A."/>
            <person name="Kalinowski J."/>
            <person name="Ruckert C."/>
        </authorList>
    </citation>
    <scope>NUCLEOTIDE SEQUENCE</scope>
    <source>
        <strain evidence="10">CGMCC 1.3617</strain>
    </source>
</reference>
<reference evidence="10" key="2">
    <citation type="submission" date="2020-09" db="EMBL/GenBank/DDBJ databases">
        <authorList>
            <person name="Sun Q."/>
            <person name="Zhou Y."/>
        </authorList>
    </citation>
    <scope>NUCLEOTIDE SEQUENCE</scope>
    <source>
        <strain evidence="10">CGMCC 1.3617</strain>
    </source>
</reference>
<evidence type="ECO:0000256" key="3">
    <source>
        <dbReference type="ARBA" id="ARBA00023012"/>
    </source>
</evidence>
<evidence type="ECO:0000313" key="10">
    <source>
        <dbReference type="EMBL" id="GGJ22163.1"/>
    </source>
</evidence>
<evidence type="ECO:0000256" key="4">
    <source>
        <dbReference type="ARBA" id="ARBA00023015"/>
    </source>
</evidence>
<keyword evidence="4" id="KW-0805">Transcription regulation</keyword>
<comment type="caution">
    <text evidence="10">The sequence shown here is derived from an EMBL/GenBank/DDBJ whole genome shotgun (WGS) entry which is preliminary data.</text>
</comment>
<accession>A0A917NS09</accession>
<dbReference type="PANTHER" id="PTHR32071">
    <property type="entry name" value="TRANSCRIPTIONAL REGULATORY PROTEIN"/>
    <property type="match status" value="1"/>
</dbReference>
<dbReference type="InterPro" id="IPR001789">
    <property type="entry name" value="Sig_transdc_resp-reg_receiver"/>
</dbReference>
<evidence type="ECO:0000313" key="11">
    <source>
        <dbReference type="Proteomes" id="UP000661507"/>
    </source>
</evidence>
<keyword evidence="6" id="KW-0804">Transcription</keyword>
<organism evidence="10 11">
    <name type="scientific">Neoroseomonas lacus</name>
    <dbReference type="NCBI Taxonomy" id="287609"/>
    <lineage>
        <taxon>Bacteria</taxon>
        <taxon>Pseudomonadati</taxon>
        <taxon>Pseudomonadota</taxon>
        <taxon>Alphaproteobacteria</taxon>
        <taxon>Acetobacterales</taxon>
        <taxon>Acetobacteraceae</taxon>
        <taxon>Neoroseomonas</taxon>
    </lineage>
</organism>
<keyword evidence="11" id="KW-1185">Reference proteome</keyword>
<dbReference type="PRINTS" id="PR01590">
    <property type="entry name" value="HTHFIS"/>
</dbReference>
<dbReference type="GO" id="GO:0006355">
    <property type="term" value="P:regulation of DNA-templated transcription"/>
    <property type="evidence" value="ECO:0007669"/>
    <property type="project" value="InterPro"/>
</dbReference>
<dbReference type="SUPFAM" id="SSF46689">
    <property type="entry name" value="Homeodomain-like"/>
    <property type="match status" value="1"/>
</dbReference>
<dbReference type="InterPro" id="IPR002197">
    <property type="entry name" value="HTH_Fis"/>
</dbReference>
<dbReference type="InterPro" id="IPR009057">
    <property type="entry name" value="Homeodomain-like_sf"/>
</dbReference>
<dbReference type="PROSITE" id="PS50045">
    <property type="entry name" value="SIGMA54_INTERACT_4"/>
    <property type="match status" value="1"/>
</dbReference>
<proteinExistence type="predicted"/>
<sequence length="447" mass="48262">MLHETRGAIVLIEDDQTLGAALAHRLGIEGYAVSWARTAAAGEALLQRTPPADLLLCDIRLPDGSGEELFLRLRARIGDLPVLFMTAFGEIDQAVRLVRAGADDFLAKPFEVPDLLARIERLVARRLPSAEDAVLGRSAAMRRVEATLRRAALVDSSVLLLGESGVGKEVAARLLHTLSPAADGPFIAVNCAAIPAELMESEIFGHERGAFTGAQARHAGYAERALGGVLLLDEIAELPPALQPKLLRLLEAREFTRIGGKEALPFAARIVAATNADLVTLVRERRFREDLLYRLDVIRVEIPPLRARSEDIMPLARRFLADCAERFGRALRGFDEEAEAALLAHPWPGNARELRNRVERAAALADGPRVEATDIFPELAAPPGTAMQATLAQAVAATERRTIQAALEATAGDVSMAAERLGVGRSTLFEKIRRLGLGRSVVQKAGP</sequence>
<dbReference type="SUPFAM" id="SSF52172">
    <property type="entry name" value="CheY-like"/>
    <property type="match status" value="1"/>
</dbReference>
<dbReference type="GO" id="GO:0005524">
    <property type="term" value="F:ATP binding"/>
    <property type="evidence" value="ECO:0007669"/>
    <property type="project" value="UniProtKB-KW"/>
</dbReference>
<dbReference type="GO" id="GO:0043565">
    <property type="term" value="F:sequence-specific DNA binding"/>
    <property type="evidence" value="ECO:0007669"/>
    <property type="project" value="InterPro"/>
</dbReference>
<dbReference type="Pfam" id="PF25601">
    <property type="entry name" value="AAA_lid_14"/>
    <property type="match status" value="1"/>
</dbReference>
<dbReference type="InterPro" id="IPR002078">
    <property type="entry name" value="Sigma_54_int"/>
</dbReference>
<dbReference type="InterPro" id="IPR027417">
    <property type="entry name" value="P-loop_NTPase"/>
</dbReference>
<evidence type="ECO:0000256" key="7">
    <source>
        <dbReference type="PROSITE-ProRule" id="PRU00169"/>
    </source>
</evidence>
<dbReference type="SMART" id="SM00382">
    <property type="entry name" value="AAA"/>
    <property type="match status" value="1"/>
</dbReference>
<dbReference type="SMART" id="SM00448">
    <property type="entry name" value="REC"/>
    <property type="match status" value="1"/>
</dbReference>
<keyword evidence="2" id="KW-0067">ATP-binding</keyword>
<evidence type="ECO:0000256" key="1">
    <source>
        <dbReference type="ARBA" id="ARBA00022741"/>
    </source>
</evidence>
<evidence type="ECO:0000259" key="9">
    <source>
        <dbReference type="PROSITE" id="PS50110"/>
    </source>
</evidence>
<dbReference type="AlphaFoldDB" id="A0A917NS09"/>
<dbReference type="Pfam" id="PF00158">
    <property type="entry name" value="Sigma54_activat"/>
    <property type="match status" value="1"/>
</dbReference>
<keyword evidence="1" id="KW-0547">Nucleotide-binding</keyword>
<dbReference type="Pfam" id="PF02954">
    <property type="entry name" value="HTH_8"/>
    <property type="match status" value="1"/>
</dbReference>
<dbReference type="RefSeq" id="WP_188968264.1">
    <property type="nucleotide sequence ID" value="NZ_BMKW01000007.1"/>
</dbReference>
<keyword evidence="7" id="KW-0597">Phosphoprotein</keyword>
<evidence type="ECO:0000256" key="2">
    <source>
        <dbReference type="ARBA" id="ARBA00022840"/>
    </source>
</evidence>
<protein>
    <submittedName>
        <fullName evidence="10">Sigma-54-dependent Fis family transcriptional regulator</fullName>
    </submittedName>
</protein>
<dbReference type="Pfam" id="PF00072">
    <property type="entry name" value="Response_reg"/>
    <property type="match status" value="1"/>
</dbReference>
<dbReference type="PROSITE" id="PS50110">
    <property type="entry name" value="RESPONSE_REGULATORY"/>
    <property type="match status" value="1"/>
</dbReference>
<dbReference type="CDD" id="cd00009">
    <property type="entry name" value="AAA"/>
    <property type="match status" value="1"/>
</dbReference>
<feature type="domain" description="Sigma-54 factor interaction" evidence="8">
    <location>
        <begin position="134"/>
        <end position="363"/>
    </location>
</feature>
<evidence type="ECO:0000259" key="8">
    <source>
        <dbReference type="PROSITE" id="PS50045"/>
    </source>
</evidence>
<feature type="modified residue" description="4-aspartylphosphate" evidence="7">
    <location>
        <position position="58"/>
    </location>
</feature>
<dbReference type="InterPro" id="IPR011006">
    <property type="entry name" value="CheY-like_superfamily"/>
</dbReference>
<dbReference type="InterPro" id="IPR058031">
    <property type="entry name" value="AAA_lid_NorR"/>
</dbReference>
<dbReference type="Proteomes" id="UP000661507">
    <property type="component" value="Unassembled WGS sequence"/>
</dbReference>
<dbReference type="Gene3D" id="3.40.50.300">
    <property type="entry name" value="P-loop containing nucleotide triphosphate hydrolases"/>
    <property type="match status" value="1"/>
</dbReference>
<keyword evidence="3" id="KW-0902">Two-component regulatory system</keyword>
<dbReference type="Gene3D" id="1.10.10.60">
    <property type="entry name" value="Homeodomain-like"/>
    <property type="match status" value="1"/>
</dbReference>
<dbReference type="FunFam" id="3.40.50.300:FF:000006">
    <property type="entry name" value="DNA-binding transcriptional regulator NtrC"/>
    <property type="match status" value="1"/>
</dbReference>
<evidence type="ECO:0000256" key="6">
    <source>
        <dbReference type="ARBA" id="ARBA00023163"/>
    </source>
</evidence>
<feature type="domain" description="Response regulatory" evidence="9">
    <location>
        <begin position="8"/>
        <end position="123"/>
    </location>
</feature>